<feature type="region of interest" description="Disordered" evidence="1">
    <location>
        <begin position="1"/>
        <end position="40"/>
    </location>
</feature>
<evidence type="ECO:0000256" key="1">
    <source>
        <dbReference type="SAM" id="MobiDB-lite"/>
    </source>
</evidence>
<evidence type="ECO:0000313" key="3">
    <source>
        <dbReference type="EMBL" id="MFC7143004.1"/>
    </source>
</evidence>
<dbReference type="AlphaFoldDB" id="A0ABD5YBL7"/>
<evidence type="ECO:0000313" key="5">
    <source>
        <dbReference type="Proteomes" id="UP001596432"/>
    </source>
</evidence>
<proteinExistence type="predicted"/>
<dbReference type="EMBL" id="JBHTAS010000003">
    <property type="protein sequence ID" value="MFC7143004.1"/>
    <property type="molecule type" value="Genomic_DNA"/>
</dbReference>
<name>A0ABD5YBL7_9EURY</name>
<dbReference type="Pfam" id="PF23458">
    <property type="entry name" value="DUF7130"/>
    <property type="match status" value="1"/>
</dbReference>
<accession>A0ABD5YBL7</accession>
<organism evidence="4 5">
    <name type="scientific">Halosimplex aquaticum</name>
    <dbReference type="NCBI Taxonomy" id="3026162"/>
    <lineage>
        <taxon>Archaea</taxon>
        <taxon>Methanobacteriati</taxon>
        <taxon>Methanobacteriota</taxon>
        <taxon>Stenosarchaea group</taxon>
        <taxon>Halobacteria</taxon>
        <taxon>Halobacteriales</taxon>
        <taxon>Haloarculaceae</taxon>
        <taxon>Halosimplex</taxon>
    </lineage>
</organism>
<evidence type="ECO:0000313" key="4">
    <source>
        <dbReference type="EMBL" id="MFC7143104.1"/>
    </source>
</evidence>
<feature type="compositionally biased region" description="Acidic residues" evidence="1">
    <location>
        <begin position="8"/>
        <end position="18"/>
    </location>
</feature>
<dbReference type="EMBL" id="JBHTAS010000003">
    <property type="protein sequence ID" value="MFC7143104.1"/>
    <property type="molecule type" value="Genomic_DNA"/>
</dbReference>
<dbReference type="RefSeq" id="WP_382261906.1">
    <property type="nucleotide sequence ID" value="NZ_JBHTAS010000003.1"/>
</dbReference>
<reference evidence="4" key="1">
    <citation type="journal article" date="2014" name="Int. J. Syst. Evol. Microbiol.">
        <title>Complete genome sequence of Corynebacterium casei LMG S-19264T (=DSM 44701T), isolated from a smear-ripened cheese.</title>
        <authorList>
            <consortium name="US DOE Joint Genome Institute (JGI-PGF)"/>
            <person name="Walter F."/>
            <person name="Albersmeier A."/>
            <person name="Kalinowski J."/>
            <person name="Ruckert C."/>
        </authorList>
    </citation>
    <scope>NUCLEOTIDE SEQUENCE [LARGE SCALE GENOMIC DNA]</scope>
    <source>
        <strain evidence="4">NBRC 111756</strain>
    </source>
</reference>
<dbReference type="Proteomes" id="UP001596432">
    <property type="component" value="Unassembled WGS sequence"/>
</dbReference>
<feature type="domain" description="DUF7130" evidence="2">
    <location>
        <begin position="25"/>
        <end position="112"/>
    </location>
</feature>
<dbReference type="InterPro" id="IPR055554">
    <property type="entry name" value="DUF7130"/>
</dbReference>
<evidence type="ECO:0000259" key="2">
    <source>
        <dbReference type="Pfam" id="PF23458"/>
    </source>
</evidence>
<dbReference type="Gene3D" id="2.20.28.10">
    <property type="match status" value="1"/>
</dbReference>
<reference evidence="4" key="3">
    <citation type="submission" date="2024-09" db="EMBL/GenBank/DDBJ databases">
        <authorList>
            <person name="Sun Q."/>
        </authorList>
    </citation>
    <scope>NUCLEOTIDE SEQUENCE</scope>
    <source>
        <strain evidence="4">NBRC 111756</strain>
    </source>
</reference>
<protein>
    <recommendedName>
        <fullName evidence="2">DUF7130 domain-containing protein</fullName>
    </recommendedName>
</protein>
<sequence length="112" mass="12276">MSGRGETPDEESDQEATDEATSLSFGQTLYDENGVPVGSVRGMEESGVFVTTREGVKSLSIEHARSGHSFGEAELMWRCTECGEMGEIEDGLPDQCPNCGTEKENLMYWTED</sequence>
<keyword evidence="5" id="KW-1185">Reference proteome</keyword>
<dbReference type="SUPFAM" id="SSF57802">
    <property type="entry name" value="Rubredoxin-like"/>
    <property type="match status" value="1"/>
</dbReference>
<comment type="caution">
    <text evidence="4">The sequence shown here is derived from an EMBL/GenBank/DDBJ whole genome shotgun (WGS) entry which is preliminary data.</text>
</comment>
<dbReference type="CDD" id="cd00350">
    <property type="entry name" value="rubredoxin_like"/>
    <property type="match status" value="1"/>
</dbReference>
<gene>
    <name evidence="3" type="ORF">ACFQMA_24685</name>
    <name evidence="4" type="ORF">ACFQMA_25225</name>
</gene>
<reference evidence="5" key="2">
    <citation type="journal article" date="2019" name="Int. J. Syst. Evol. Microbiol.">
        <title>The Global Catalogue of Microorganisms (GCM) 10K type strain sequencing project: providing services to taxonomists for standard genome sequencing and annotation.</title>
        <authorList>
            <consortium name="The Broad Institute Genomics Platform"/>
            <consortium name="The Broad Institute Genome Sequencing Center for Infectious Disease"/>
            <person name="Wu L."/>
            <person name="Ma J."/>
        </authorList>
    </citation>
    <scope>NUCLEOTIDE SEQUENCE [LARGE SCALE GENOMIC DNA]</scope>
    <source>
        <strain evidence="5">XZYJT29</strain>
    </source>
</reference>